<accession>A0A5C6DCE8</accession>
<feature type="domain" description="Reverse transcriptase" evidence="1">
    <location>
        <begin position="1"/>
        <end position="250"/>
    </location>
</feature>
<dbReference type="OrthoDB" id="9793236at2"/>
<evidence type="ECO:0000259" key="1">
    <source>
        <dbReference type="PROSITE" id="PS50878"/>
    </source>
</evidence>
<dbReference type="Pfam" id="PF00078">
    <property type="entry name" value="RVT_1"/>
    <property type="match status" value="1"/>
</dbReference>
<keyword evidence="2" id="KW-0808">Transferase</keyword>
<sequence>MTSRLTNPDYLRKLTRSDDPRRFSEVSNGTNSLLPQLAEEFERRIYLPSPLKMVDGGRRILHSASTYADVLFLRHSCRMLRRKRGVRSLNRKQIATQIVKILEADVSHHILRTDISDFFGAIPVYDAVSLESVQACFPAVEYGWCMKILSADPYSGNKLPRGLSISGELAEHFMVAFDRSVISHEGVVFYGRFVDDIIIVTASDDLDELKEAVSGYLPECLSFNPEKTQTCRWGDNGQAAKGFDYLGFSFCRTQNIASKKRSEVHVGIATSKMLRYKKRVKLAFNDFIENKDFRLLLDRIRYLTGGCSVYSSFQRRRITLGLSASHRDITDDAALQALDAYLGNWIRKAPLDGARSCLTKSQKASLRRLSFTASYANNIRHRFTGKRLWEIRGLFKHV</sequence>
<dbReference type="InterPro" id="IPR000477">
    <property type="entry name" value="RT_dom"/>
</dbReference>
<dbReference type="Proteomes" id="UP000315471">
    <property type="component" value="Unassembled WGS sequence"/>
</dbReference>
<dbReference type="RefSeq" id="WP_146602808.1">
    <property type="nucleotide sequence ID" value="NZ_SJPY01000014.1"/>
</dbReference>
<dbReference type="GO" id="GO:0003964">
    <property type="term" value="F:RNA-directed DNA polymerase activity"/>
    <property type="evidence" value="ECO:0007669"/>
    <property type="project" value="UniProtKB-KW"/>
</dbReference>
<name>A0A5C6DCE8_9BACT</name>
<protein>
    <submittedName>
        <fullName evidence="2">Reverse transcriptase (RNA-dependent DNA polymerase)</fullName>
    </submittedName>
</protein>
<reference evidence="2 3" key="1">
    <citation type="submission" date="2019-02" db="EMBL/GenBank/DDBJ databases">
        <title>Deep-cultivation of Planctomycetes and their phenomic and genomic characterization uncovers novel biology.</title>
        <authorList>
            <person name="Wiegand S."/>
            <person name="Jogler M."/>
            <person name="Boedeker C."/>
            <person name="Pinto D."/>
            <person name="Vollmers J."/>
            <person name="Rivas-Marin E."/>
            <person name="Kohn T."/>
            <person name="Peeters S.H."/>
            <person name="Heuer A."/>
            <person name="Rast P."/>
            <person name="Oberbeckmann S."/>
            <person name="Bunk B."/>
            <person name="Jeske O."/>
            <person name="Meyerdierks A."/>
            <person name="Storesund J.E."/>
            <person name="Kallscheuer N."/>
            <person name="Luecker S."/>
            <person name="Lage O.M."/>
            <person name="Pohl T."/>
            <person name="Merkel B.J."/>
            <person name="Hornburger P."/>
            <person name="Mueller R.-W."/>
            <person name="Bruemmer F."/>
            <person name="Labrenz M."/>
            <person name="Spormann A.M."/>
            <person name="Op Den Camp H."/>
            <person name="Overmann J."/>
            <person name="Amann R."/>
            <person name="Jetten M.S.M."/>
            <person name="Mascher T."/>
            <person name="Medema M.H."/>
            <person name="Devos D.P."/>
            <person name="Kaster A.-K."/>
            <person name="Ovreas L."/>
            <person name="Rohde M."/>
            <person name="Galperin M.Y."/>
            <person name="Jogler C."/>
        </authorList>
    </citation>
    <scope>NUCLEOTIDE SEQUENCE [LARGE SCALE GENOMIC DNA]</scope>
    <source>
        <strain evidence="2 3">Q31b</strain>
    </source>
</reference>
<evidence type="ECO:0000313" key="2">
    <source>
        <dbReference type="EMBL" id="TWU33447.1"/>
    </source>
</evidence>
<dbReference type="CDD" id="cd01646">
    <property type="entry name" value="RT_Bac_retron_I"/>
    <property type="match status" value="1"/>
</dbReference>
<dbReference type="PROSITE" id="PS50878">
    <property type="entry name" value="RT_POL"/>
    <property type="match status" value="1"/>
</dbReference>
<organism evidence="2 3">
    <name type="scientific">Novipirellula aureliae</name>
    <dbReference type="NCBI Taxonomy" id="2527966"/>
    <lineage>
        <taxon>Bacteria</taxon>
        <taxon>Pseudomonadati</taxon>
        <taxon>Planctomycetota</taxon>
        <taxon>Planctomycetia</taxon>
        <taxon>Pirellulales</taxon>
        <taxon>Pirellulaceae</taxon>
        <taxon>Novipirellula</taxon>
    </lineage>
</organism>
<gene>
    <name evidence="2" type="ORF">Q31b_57640</name>
</gene>
<keyword evidence="3" id="KW-1185">Reference proteome</keyword>
<keyword evidence="2" id="KW-0548">Nucleotidyltransferase</keyword>
<proteinExistence type="predicted"/>
<evidence type="ECO:0000313" key="3">
    <source>
        <dbReference type="Proteomes" id="UP000315471"/>
    </source>
</evidence>
<dbReference type="NCBIfam" id="NF041747">
    <property type="entry name" value="Drt3a"/>
    <property type="match status" value="1"/>
</dbReference>
<dbReference type="EMBL" id="SJPY01000014">
    <property type="protein sequence ID" value="TWU33447.1"/>
    <property type="molecule type" value="Genomic_DNA"/>
</dbReference>
<dbReference type="AlphaFoldDB" id="A0A5C6DCE8"/>
<comment type="caution">
    <text evidence="2">The sequence shown here is derived from an EMBL/GenBank/DDBJ whole genome shotgun (WGS) entry which is preliminary data.</text>
</comment>
<keyword evidence="2" id="KW-0695">RNA-directed DNA polymerase</keyword>